<dbReference type="AlphaFoldDB" id="A0A4V2S9M3"/>
<dbReference type="EMBL" id="SLWV01000062">
    <property type="protein sequence ID" value="TCO67590.1"/>
    <property type="molecule type" value="Genomic_DNA"/>
</dbReference>
<dbReference type="Proteomes" id="UP000294919">
    <property type="component" value="Unassembled WGS sequence"/>
</dbReference>
<accession>A0A4V2S9M3</accession>
<reference evidence="2 3" key="1">
    <citation type="submission" date="2019-03" db="EMBL/GenBank/DDBJ databases">
        <title>Genomic Encyclopedia of Type Strains, Phase IV (KMG-IV): sequencing the most valuable type-strain genomes for metagenomic binning, comparative biology and taxonomic classification.</title>
        <authorList>
            <person name="Goeker M."/>
        </authorList>
    </citation>
    <scope>NUCLEOTIDE SEQUENCE [LARGE SCALE GENOMIC DNA]</scope>
    <source>
        <strain evidence="2 3">DSM 102940</strain>
    </source>
</reference>
<gene>
    <name evidence="2" type="ORF">EV214_1623</name>
</gene>
<dbReference type="RefSeq" id="WP_132248473.1">
    <property type="nucleotide sequence ID" value="NZ_SLWV01000062.1"/>
</dbReference>
<dbReference type="InterPro" id="IPR045536">
    <property type="entry name" value="DUF6431"/>
</dbReference>
<organism evidence="2 3">
    <name type="scientific">Marinisporobacter balticus</name>
    <dbReference type="NCBI Taxonomy" id="2018667"/>
    <lineage>
        <taxon>Bacteria</taxon>
        <taxon>Bacillati</taxon>
        <taxon>Bacillota</taxon>
        <taxon>Clostridia</taxon>
        <taxon>Peptostreptococcales</taxon>
        <taxon>Thermotaleaceae</taxon>
        <taxon>Marinisporobacter</taxon>
    </lineage>
</organism>
<evidence type="ECO:0000313" key="3">
    <source>
        <dbReference type="Proteomes" id="UP000294919"/>
    </source>
</evidence>
<evidence type="ECO:0000259" key="1">
    <source>
        <dbReference type="Pfam" id="PF20020"/>
    </source>
</evidence>
<evidence type="ECO:0000313" key="2">
    <source>
        <dbReference type="EMBL" id="TCO67590.1"/>
    </source>
</evidence>
<proteinExistence type="predicted"/>
<keyword evidence="3" id="KW-1185">Reference proteome</keyword>
<name>A0A4V2S9M3_9FIRM</name>
<sequence length="201" mass="23452">MQFIFDCSISNYIEQEKGKEVAVPILNSCPNPYCKINVAPKKHGGYERYSLSEQYQGHIYIHRRYCPYCGKTFSFLPSFCVPYFQYALHVIIEVLICAFKNDISYKKILAYIWMKFNILFSKQHISFYCNRFTSNLSFVQTILRSINPLVKLPDAHLTKNKKAKKVITTIKNLFPASHSFSEQFFKASNQSFLATHHFISV</sequence>
<feature type="domain" description="DUF6431" evidence="1">
    <location>
        <begin position="32"/>
        <end position="96"/>
    </location>
</feature>
<dbReference type="Pfam" id="PF20020">
    <property type="entry name" value="DUF6431"/>
    <property type="match status" value="1"/>
</dbReference>
<dbReference type="OrthoDB" id="2857559at2"/>
<comment type="caution">
    <text evidence="2">The sequence shown here is derived from an EMBL/GenBank/DDBJ whole genome shotgun (WGS) entry which is preliminary data.</text>
</comment>
<protein>
    <recommendedName>
        <fullName evidence="1">DUF6431 domain-containing protein</fullName>
    </recommendedName>
</protein>